<keyword evidence="3" id="KW-1185">Reference proteome</keyword>
<dbReference type="EMBL" id="CM000882">
    <property type="protein sequence ID" value="PNT66304.1"/>
    <property type="molecule type" value="Genomic_DNA"/>
</dbReference>
<organism evidence="1">
    <name type="scientific">Brachypodium distachyon</name>
    <name type="common">Purple false brome</name>
    <name type="synonym">Trachynia distachya</name>
    <dbReference type="NCBI Taxonomy" id="15368"/>
    <lineage>
        <taxon>Eukaryota</taxon>
        <taxon>Viridiplantae</taxon>
        <taxon>Streptophyta</taxon>
        <taxon>Embryophyta</taxon>
        <taxon>Tracheophyta</taxon>
        <taxon>Spermatophyta</taxon>
        <taxon>Magnoliopsida</taxon>
        <taxon>Liliopsida</taxon>
        <taxon>Poales</taxon>
        <taxon>Poaceae</taxon>
        <taxon>BOP clade</taxon>
        <taxon>Pooideae</taxon>
        <taxon>Stipodae</taxon>
        <taxon>Brachypodieae</taxon>
        <taxon>Brachypodium</taxon>
    </lineage>
</organism>
<reference evidence="1 2" key="1">
    <citation type="journal article" date="2010" name="Nature">
        <title>Genome sequencing and analysis of the model grass Brachypodium distachyon.</title>
        <authorList>
            <consortium name="International Brachypodium Initiative"/>
        </authorList>
    </citation>
    <scope>NUCLEOTIDE SEQUENCE [LARGE SCALE GENOMIC DNA]</scope>
    <source>
        <strain evidence="1 2">Bd21</strain>
    </source>
</reference>
<evidence type="ECO:0000313" key="1">
    <source>
        <dbReference type="EMBL" id="PNT66304.1"/>
    </source>
</evidence>
<evidence type="ECO:0000313" key="3">
    <source>
        <dbReference type="Proteomes" id="UP000008810"/>
    </source>
</evidence>
<dbReference type="EnsemblPlants" id="PNT66304">
    <property type="protein sequence ID" value="PNT66304"/>
    <property type="gene ID" value="BRADI_3g09822v3"/>
</dbReference>
<proteinExistence type="predicted"/>
<dbReference type="Gramene" id="PNT66304">
    <property type="protein sequence ID" value="PNT66304"/>
    <property type="gene ID" value="BRADI_3g09822v3"/>
</dbReference>
<accession>A0A2K2CWA0</accession>
<sequence>MVVAGTPPLSPLRRSTSPLSVLRAAPPHVARPPPPPLAAHHHLHGSTAPWPALILCFSFADSGGQPIDKNIFRINCHHTLILF</sequence>
<dbReference type="AlphaFoldDB" id="A0A2K2CWA0"/>
<name>A0A2K2CWA0_BRADI</name>
<dbReference type="Proteomes" id="UP000008810">
    <property type="component" value="Chromosome 3"/>
</dbReference>
<protein>
    <submittedName>
        <fullName evidence="1 2">Uncharacterized protein</fullName>
    </submittedName>
</protein>
<reference evidence="1" key="2">
    <citation type="submission" date="2017-06" db="EMBL/GenBank/DDBJ databases">
        <title>WGS assembly of Brachypodium distachyon.</title>
        <authorList>
            <consortium name="The International Brachypodium Initiative"/>
            <person name="Lucas S."/>
            <person name="Harmon-Smith M."/>
            <person name="Lail K."/>
            <person name="Tice H."/>
            <person name="Grimwood J."/>
            <person name="Bruce D."/>
            <person name="Barry K."/>
            <person name="Shu S."/>
            <person name="Lindquist E."/>
            <person name="Wang M."/>
            <person name="Pitluck S."/>
            <person name="Vogel J.P."/>
            <person name="Garvin D.F."/>
            <person name="Mockler T.C."/>
            <person name="Schmutz J."/>
            <person name="Rokhsar D."/>
            <person name="Bevan M.W."/>
        </authorList>
    </citation>
    <scope>NUCLEOTIDE SEQUENCE</scope>
    <source>
        <strain evidence="1">Bd21</strain>
    </source>
</reference>
<reference evidence="2" key="3">
    <citation type="submission" date="2018-08" db="UniProtKB">
        <authorList>
            <consortium name="EnsemblPlants"/>
        </authorList>
    </citation>
    <scope>IDENTIFICATION</scope>
    <source>
        <strain evidence="2">cv. Bd21</strain>
    </source>
</reference>
<evidence type="ECO:0000313" key="2">
    <source>
        <dbReference type="EnsemblPlants" id="PNT66304"/>
    </source>
</evidence>
<dbReference type="InParanoid" id="A0A2K2CWA0"/>
<gene>
    <name evidence="1" type="ORF">BRADI_3g09822v3</name>
</gene>